<dbReference type="Proteomes" id="UP000037151">
    <property type="component" value="Unassembled WGS sequence"/>
</dbReference>
<dbReference type="EMBL" id="JPPY01000231">
    <property type="protein sequence ID" value="KND25095.1"/>
    <property type="molecule type" value="Genomic_DNA"/>
</dbReference>
<dbReference type="Gene3D" id="3.30.110.170">
    <property type="entry name" value="Protein of unknown function (DUF541), domain 1"/>
    <property type="match status" value="1"/>
</dbReference>
<keyword evidence="1" id="KW-0732">Signal</keyword>
<sequence>MPRSRTSRATAALAVTLLSLGLSAPGAAALDAGHASAPIAARAASAPTTVTVTGDGSASAEPDLAVLGVGVEATAKTAKEAMAAQNKAADALLKAVRGQGVADKDIHTDGVALNPVYDYTDGTSVLTGYRAAQSFTVKVRVIDRTGTVLQAVTDATGDAGRVNSVVFDLANREPLQRAARKAAFTDARSKAEQYAALSGRHLGRLVTLSEGSTGYATPAPPMAADMPAGGLGAVPLAPGEIKATSSVTVVYELD</sequence>
<organism evidence="2 3">
    <name type="scientific">Streptomyces acidiscabies</name>
    <dbReference type="NCBI Taxonomy" id="42234"/>
    <lineage>
        <taxon>Bacteria</taxon>
        <taxon>Bacillati</taxon>
        <taxon>Actinomycetota</taxon>
        <taxon>Actinomycetes</taxon>
        <taxon>Kitasatosporales</taxon>
        <taxon>Streptomycetaceae</taxon>
        <taxon>Streptomyces</taxon>
    </lineage>
</organism>
<dbReference type="PANTHER" id="PTHR34387">
    <property type="entry name" value="SLR1258 PROTEIN"/>
    <property type="match status" value="1"/>
</dbReference>
<dbReference type="InterPro" id="IPR052022">
    <property type="entry name" value="26kDa_periplasmic_antigen"/>
</dbReference>
<comment type="caution">
    <text evidence="2">The sequence shown here is derived from an EMBL/GenBank/DDBJ whole genome shotgun (WGS) entry which is preliminary data.</text>
</comment>
<dbReference type="Gene3D" id="3.30.70.2970">
    <property type="entry name" value="Protein of unknown function (DUF541), domain 2"/>
    <property type="match status" value="1"/>
</dbReference>
<evidence type="ECO:0000313" key="2">
    <source>
        <dbReference type="EMBL" id="KND25095.1"/>
    </source>
</evidence>
<feature type="chain" id="PRO_5039693981" evidence="1">
    <location>
        <begin position="29"/>
        <end position="254"/>
    </location>
</feature>
<evidence type="ECO:0000313" key="3">
    <source>
        <dbReference type="Proteomes" id="UP000037151"/>
    </source>
</evidence>
<proteinExistence type="predicted"/>
<evidence type="ECO:0000256" key="1">
    <source>
        <dbReference type="SAM" id="SignalP"/>
    </source>
</evidence>
<dbReference type="PATRIC" id="fig|42234.21.peg.8502"/>
<dbReference type="PANTHER" id="PTHR34387:SF1">
    <property type="entry name" value="PERIPLASMIC IMMUNOGENIC PROTEIN"/>
    <property type="match status" value="1"/>
</dbReference>
<dbReference type="InterPro" id="IPR007497">
    <property type="entry name" value="SIMPL/DUF541"/>
</dbReference>
<protein>
    <submittedName>
        <fullName evidence="2">LpqG protein</fullName>
    </submittedName>
</protein>
<dbReference type="RefSeq" id="WP_050375178.1">
    <property type="nucleotide sequence ID" value="NZ_KQ257834.1"/>
</dbReference>
<name>A0A0L0JIC1_9ACTN</name>
<dbReference type="AlphaFoldDB" id="A0A0L0JIC1"/>
<reference evidence="3" key="1">
    <citation type="submission" date="2014-07" db="EMBL/GenBank/DDBJ databases">
        <title>Genome sequencing of plant-pathogenic Streptomyces species.</title>
        <authorList>
            <person name="Harrison J."/>
            <person name="Sapp M."/>
            <person name="Thwaites R."/>
            <person name="Studholme D.J."/>
        </authorList>
    </citation>
    <scope>NUCLEOTIDE SEQUENCE [LARGE SCALE GENOMIC DNA]</scope>
    <source>
        <strain evidence="3">NCPPB 4445</strain>
    </source>
</reference>
<dbReference type="GO" id="GO:0006974">
    <property type="term" value="P:DNA damage response"/>
    <property type="evidence" value="ECO:0007669"/>
    <property type="project" value="TreeGrafter"/>
</dbReference>
<feature type="signal peptide" evidence="1">
    <location>
        <begin position="1"/>
        <end position="28"/>
    </location>
</feature>
<accession>A0A0L0JIC1</accession>
<gene>
    <name evidence="2" type="ORF">IQ63_41390</name>
</gene>
<dbReference type="OrthoDB" id="4338029at2"/>
<dbReference type="Pfam" id="PF04402">
    <property type="entry name" value="SIMPL"/>
    <property type="match status" value="1"/>
</dbReference>